<keyword evidence="2" id="KW-1133">Transmembrane helix</keyword>
<evidence type="ECO:0000256" key="1">
    <source>
        <dbReference type="SAM" id="MobiDB-lite"/>
    </source>
</evidence>
<proteinExistence type="predicted"/>
<dbReference type="PANTHER" id="PTHR35872">
    <property type="entry name" value="INTEGRAL MEMBRANE PROTEIN (AFU_ORTHOLOGUE AFUA_5G07110)"/>
    <property type="match status" value="1"/>
</dbReference>
<dbReference type="InterPro" id="IPR021369">
    <property type="entry name" value="DUF2985"/>
</dbReference>
<name>A0A0W0FK25_MONRR</name>
<protein>
    <submittedName>
        <fullName evidence="3">Uncharacterized protein</fullName>
    </submittedName>
</protein>
<dbReference type="AlphaFoldDB" id="A0A0W0FK25"/>
<feature type="transmembrane region" description="Helical" evidence="2">
    <location>
        <begin position="222"/>
        <end position="255"/>
    </location>
</feature>
<evidence type="ECO:0000256" key="2">
    <source>
        <dbReference type="SAM" id="Phobius"/>
    </source>
</evidence>
<accession>A0A0W0FK25</accession>
<dbReference type="Pfam" id="PF11204">
    <property type="entry name" value="DUF2985"/>
    <property type="match status" value="1"/>
</dbReference>
<gene>
    <name evidence="3" type="ORF">WG66_10871</name>
</gene>
<keyword evidence="2" id="KW-0812">Transmembrane</keyword>
<feature type="region of interest" description="Disordered" evidence="1">
    <location>
        <begin position="1"/>
        <end position="65"/>
    </location>
</feature>
<organism evidence="3 4">
    <name type="scientific">Moniliophthora roreri</name>
    <name type="common">Frosty pod rot fungus</name>
    <name type="synonym">Monilia roreri</name>
    <dbReference type="NCBI Taxonomy" id="221103"/>
    <lineage>
        <taxon>Eukaryota</taxon>
        <taxon>Fungi</taxon>
        <taxon>Dikarya</taxon>
        <taxon>Basidiomycota</taxon>
        <taxon>Agaricomycotina</taxon>
        <taxon>Agaricomycetes</taxon>
        <taxon>Agaricomycetidae</taxon>
        <taxon>Agaricales</taxon>
        <taxon>Marasmiineae</taxon>
        <taxon>Marasmiaceae</taxon>
        <taxon>Moniliophthora</taxon>
    </lineage>
</organism>
<evidence type="ECO:0000313" key="4">
    <source>
        <dbReference type="Proteomes" id="UP000054988"/>
    </source>
</evidence>
<comment type="caution">
    <text evidence="3">The sequence shown here is derived from an EMBL/GenBank/DDBJ whole genome shotgun (WGS) entry which is preliminary data.</text>
</comment>
<feature type="region of interest" description="Disordered" evidence="1">
    <location>
        <begin position="83"/>
        <end position="113"/>
    </location>
</feature>
<dbReference type="PANTHER" id="PTHR35872:SF2">
    <property type="entry name" value="INTEGRAL MEMBRANE PROTEIN (AFU_ORTHOLOGUE AFUA_5G07110)"/>
    <property type="match status" value="1"/>
</dbReference>
<dbReference type="Proteomes" id="UP000054988">
    <property type="component" value="Unassembled WGS sequence"/>
</dbReference>
<feature type="transmembrane region" description="Helical" evidence="2">
    <location>
        <begin position="348"/>
        <end position="365"/>
    </location>
</feature>
<feature type="compositionally biased region" description="Basic and acidic residues" evidence="1">
    <location>
        <begin position="417"/>
        <end position="431"/>
    </location>
</feature>
<dbReference type="EMBL" id="LATX01001892">
    <property type="protein sequence ID" value="KTB36660.1"/>
    <property type="molecule type" value="Genomic_DNA"/>
</dbReference>
<keyword evidence="2" id="KW-0472">Membrane</keyword>
<reference evidence="3 4" key="1">
    <citation type="submission" date="2015-12" db="EMBL/GenBank/DDBJ databases">
        <title>Draft genome sequence of Moniliophthora roreri, the causal agent of frosty pod rot of cacao.</title>
        <authorList>
            <person name="Aime M.C."/>
            <person name="Diaz-Valderrama J.R."/>
            <person name="Kijpornyongpan T."/>
            <person name="Phillips-Mora W."/>
        </authorList>
    </citation>
    <scope>NUCLEOTIDE SEQUENCE [LARGE SCALE GENOMIC DNA]</scope>
    <source>
        <strain evidence="3 4">MCA 2952</strain>
    </source>
</reference>
<feature type="region of interest" description="Disordered" evidence="1">
    <location>
        <begin position="403"/>
        <end position="431"/>
    </location>
</feature>
<sequence>MPSVRVKRRDYASLTDRPHTAGSGEPPRSLANIFRPLSAHGQIESRDSLPQPPQATHNPFKTRVRAGSRVYGSLRLQEPLLGARPASQGSSPRPHSAEGRLVTLPGPTADIQVPNDGRPGLIDSALSLPEGATQGQDGHHHDDIVEHLEVIDPQVATVSHLTNAANSILFPPLAFYSRKPVVMLSAPPQSAAGDETGSMLEDSLDRHVEDVMRRRARLKRVLMGVWSFLKTPMGIITGIYGFLVVFWGAAIVLFLAKIINLHNDDLQGFWVEVSSQVVNEQVKFQHSQTWYRAHGTETHRAFPISYALLICCLNDGNSVFQAILCACMWSMVKFLIHSFQRPPWTTGTLIPASFLCGIFSAVFIARGTAITKRTAEVKEKLQAALAMEQPEIQANGSGGLTFLPGPEAANGNGKTPPIKEKASSEVEKLEDSPPDLDILVDEQMVIPSAPVVAKGSS</sequence>
<evidence type="ECO:0000313" key="3">
    <source>
        <dbReference type="EMBL" id="KTB36660.1"/>
    </source>
</evidence>